<name>A0A1T4VF26_9BACT</name>
<reference evidence="2 3" key="1">
    <citation type="submission" date="2017-02" db="EMBL/GenBank/DDBJ databases">
        <authorList>
            <person name="Peterson S.W."/>
        </authorList>
    </citation>
    <scope>NUCLEOTIDE SEQUENCE [LARGE SCALE GENOMIC DNA]</scope>
    <source>
        <strain evidence="2 3">DSM 18034</strain>
    </source>
</reference>
<dbReference type="EMBL" id="FUYA01000001">
    <property type="protein sequence ID" value="SKA63572.1"/>
    <property type="molecule type" value="Genomic_DNA"/>
</dbReference>
<evidence type="ECO:0000313" key="3">
    <source>
        <dbReference type="Proteomes" id="UP000189733"/>
    </source>
</evidence>
<evidence type="ECO:0000259" key="1">
    <source>
        <dbReference type="Pfam" id="PF00462"/>
    </source>
</evidence>
<dbReference type="PROSITE" id="PS00195">
    <property type="entry name" value="GLUTAREDOXIN_1"/>
    <property type="match status" value="1"/>
</dbReference>
<accession>A0A1T4VF26</accession>
<dbReference type="PROSITE" id="PS51354">
    <property type="entry name" value="GLUTAREDOXIN_2"/>
    <property type="match status" value="1"/>
</dbReference>
<dbReference type="AlphaFoldDB" id="A0A1T4VF26"/>
<proteinExistence type="predicted"/>
<dbReference type="InterPro" id="IPR036249">
    <property type="entry name" value="Thioredoxin-like_sf"/>
</dbReference>
<dbReference type="SUPFAM" id="SSF52833">
    <property type="entry name" value="Thioredoxin-like"/>
    <property type="match status" value="1"/>
</dbReference>
<dbReference type="CDD" id="cd02976">
    <property type="entry name" value="NrdH"/>
    <property type="match status" value="1"/>
</dbReference>
<evidence type="ECO:0000313" key="2">
    <source>
        <dbReference type="EMBL" id="SKA63572.1"/>
    </source>
</evidence>
<sequence length="84" mass="9468">MAKDVKIFALSTCVHCRRAQDYLDECGVKYDCVHVDQLDGAERDQVIEELKKHNPSLSFPTLLIDGCKVVVGFDEAKIKELLES</sequence>
<feature type="domain" description="Glutaredoxin" evidence="1">
    <location>
        <begin position="5"/>
        <end position="66"/>
    </location>
</feature>
<dbReference type="Pfam" id="PF00462">
    <property type="entry name" value="Glutaredoxin"/>
    <property type="match status" value="1"/>
</dbReference>
<protein>
    <submittedName>
        <fullName evidence="2">Glutaredoxin</fullName>
    </submittedName>
</protein>
<organism evidence="2 3">
    <name type="scientific">Desulfobaculum bizertense DSM 18034</name>
    <dbReference type="NCBI Taxonomy" id="1121442"/>
    <lineage>
        <taxon>Bacteria</taxon>
        <taxon>Pseudomonadati</taxon>
        <taxon>Thermodesulfobacteriota</taxon>
        <taxon>Desulfovibrionia</taxon>
        <taxon>Desulfovibrionales</taxon>
        <taxon>Desulfovibrionaceae</taxon>
        <taxon>Desulfobaculum</taxon>
    </lineage>
</organism>
<dbReference type="InterPro" id="IPR011767">
    <property type="entry name" value="GLR_AS"/>
</dbReference>
<dbReference type="Proteomes" id="UP000189733">
    <property type="component" value="Unassembled WGS sequence"/>
</dbReference>
<keyword evidence="3" id="KW-1185">Reference proteome</keyword>
<dbReference type="RefSeq" id="WP_078683496.1">
    <property type="nucleotide sequence ID" value="NZ_FUYA01000001.1"/>
</dbReference>
<gene>
    <name evidence="2" type="ORF">SAMN02745702_00171</name>
</gene>
<dbReference type="InterPro" id="IPR002109">
    <property type="entry name" value="Glutaredoxin"/>
</dbReference>
<dbReference type="STRING" id="1121442.SAMN02745702_00171"/>
<dbReference type="Gene3D" id="3.40.30.10">
    <property type="entry name" value="Glutaredoxin"/>
    <property type="match status" value="1"/>
</dbReference>
<dbReference type="OrthoDB" id="9795531at2"/>